<feature type="region of interest" description="Disordered" evidence="1">
    <location>
        <begin position="1"/>
        <end position="49"/>
    </location>
</feature>
<keyword evidence="3" id="KW-0131">Cell cycle</keyword>
<dbReference type="EMBL" id="FWXN01000004">
    <property type="protein sequence ID" value="SMC48256.1"/>
    <property type="molecule type" value="Genomic_DNA"/>
</dbReference>
<organism evidence="3 4">
    <name type="scientific">Janibacter indicus</name>
    <dbReference type="NCBI Taxonomy" id="857417"/>
    <lineage>
        <taxon>Bacteria</taxon>
        <taxon>Bacillati</taxon>
        <taxon>Actinomycetota</taxon>
        <taxon>Actinomycetes</taxon>
        <taxon>Micrococcales</taxon>
        <taxon>Intrasporangiaceae</taxon>
        <taxon>Janibacter</taxon>
    </lineage>
</organism>
<dbReference type="Proteomes" id="UP000192634">
    <property type="component" value="Unassembled WGS sequence"/>
</dbReference>
<keyword evidence="3" id="KW-0132">Cell division</keyword>
<dbReference type="InterPro" id="IPR007060">
    <property type="entry name" value="FtsL/DivIC"/>
</dbReference>
<dbReference type="GO" id="GO:0051301">
    <property type="term" value="P:cell division"/>
    <property type="evidence" value="ECO:0007669"/>
    <property type="project" value="UniProtKB-KW"/>
</dbReference>
<feature type="compositionally biased region" description="Basic residues" evidence="1">
    <location>
        <begin position="1"/>
        <end position="10"/>
    </location>
</feature>
<dbReference type="RefSeq" id="WP_084450179.1">
    <property type="nucleotide sequence ID" value="NZ_CBDRLL010000002.1"/>
</dbReference>
<keyword evidence="2" id="KW-1133">Transmembrane helix</keyword>
<dbReference type="AlphaFoldDB" id="A0A1W1ZIP9"/>
<proteinExistence type="predicted"/>
<name>A0A1W1ZIP9_9MICO</name>
<feature type="transmembrane region" description="Helical" evidence="2">
    <location>
        <begin position="57"/>
        <end position="79"/>
    </location>
</feature>
<evidence type="ECO:0000313" key="3">
    <source>
        <dbReference type="EMBL" id="SMC48256.1"/>
    </source>
</evidence>
<evidence type="ECO:0000313" key="4">
    <source>
        <dbReference type="Proteomes" id="UP000192634"/>
    </source>
</evidence>
<gene>
    <name evidence="3" type="ORF">SAMN06296429_10428</name>
</gene>
<dbReference type="Pfam" id="PF04977">
    <property type="entry name" value="DivIC"/>
    <property type="match status" value="1"/>
</dbReference>
<dbReference type="OrthoDB" id="5187715at2"/>
<protein>
    <submittedName>
        <fullName evidence="3">Cell division protein FtsB</fullName>
    </submittedName>
</protein>
<evidence type="ECO:0000256" key="2">
    <source>
        <dbReference type="SAM" id="Phobius"/>
    </source>
</evidence>
<sequence length="178" mass="19709">MARTPRRRPARSGVPGAARRPSTTRPAGRGSARPRTRSGPATREAQQRRAVMTTRRWVVLGSLMLLLGVMLVPTGKSWYDQRQRLGELNEQVAAQEANVEDLERQRDLWGTDEYVEAQARKRLKFVKPGERTYTVIDPEADSPEVDPETGAVTAPATQPWYEQVASSVAAADDPTSAQ</sequence>
<evidence type="ECO:0000256" key="1">
    <source>
        <dbReference type="SAM" id="MobiDB-lite"/>
    </source>
</evidence>
<keyword evidence="2" id="KW-0812">Transmembrane</keyword>
<reference evidence="3 4" key="1">
    <citation type="submission" date="2017-04" db="EMBL/GenBank/DDBJ databases">
        <authorList>
            <person name="Afonso C.L."/>
            <person name="Miller P.J."/>
            <person name="Scott M.A."/>
            <person name="Spackman E."/>
            <person name="Goraichik I."/>
            <person name="Dimitrov K.M."/>
            <person name="Suarez D.L."/>
            <person name="Swayne D.E."/>
        </authorList>
    </citation>
    <scope>NUCLEOTIDE SEQUENCE [LARGE SCALE GENOMIC DNA]</scope>
    <source>
        <strain evidence="3 4">CGMCC 1.12511</strain>
    </source>
</reference>
<keyword evidence="2" id="KW-0472">Membrane</keyword>
<accession>A0A1W1ZIP9</accession>